<dbReference type="Proteomes" id="UP001239019">
    <property type="component" value="Unassembled WGS sequence"/>
</dbReference>
<keyword evidence="2" id="KW-1185">Reference proteome</keyword>
<accession>A0ABU0W5T2</accession>
<gene>
    <name evidence="1" type="ORF">RBH19_05400</name>
</gene>
<organism evidence="1 2">
    <name type="scientific">Natronospira bacteriovora</name>
    <dbReference type="NCBI Taxonomy" id="3069753"/>
    <lineage>
        <taxon>Bacteria</taxon>
        <taxon>Pseudomonadati</taxon>
        <taxon>Pseudomonadota</taxon>
        <taxon>Gammaproteobacteria</taxon>
        <taxon>Natronospirales</taxon>
        <taxon>Natronospiraceae</taxon>
        <taxon>Natronospira</taxon>
    </lineage>
</organism>
<dbReference type="RefSeq" id="WP_306727783.1">
    <property type="nucleotide sequence ID" value="NZ_JAVDDT010000002.1"/>
</dbReference>
<evidence type="ECO:0000313" key="2">
    <source>
        <dbReference type="Proteomes" id="UP001239019"/>
    </source>
</evidence>
<dbReference type="EMBL" id="JAVDDT010000002">
    <property type="protein sequence ID" value="MDQ2069299.1"/>
    <property type="molecule type" value="Genomic_DNA"/>
</dbReference>
<reference evidence="1 2" key="1">
    <citation type="submission" date="2023-08" db="EMBL/GenBank/DDBJ databases">
        <title>Whole-genome sequencing of halo(alkali)philic microorganisms from hypersaline lakes.</title>
        <authorList>
            <person name="Sorokin D.Y."/>
            <person name="Abbas B."/>
            <person name="Merkel A.Y."/>
        </authorList>
    </citation>
    <scope>NUCLEOTIDE SEQUENCE [LARGE SCALE GENOMIC DNA]</scope>
    <source>
        <strain evidence="1 2">AB-CW4</strain>
    </source>
</reference>
<protein>
    <submittedName>
        <fullName evidence="1">Uncharacterized protein</fullName>
    </submittedName>
</protein>
<name>A0ABU0W5T2_9GAMM</name>
<evidence type="ECO:0000313" key="1">
    <source>
        <dbReference type="EMBL" id="MDQ2069299.1"/>
    </source>
</evidence>
<sequence>MSKPRNLIQSYIDCIGDAKSATVALNEALGTHHAVQRLYEWRAGKRPVPQAVRDWMLRCCLEGVIRHYGGKPPANEQMDRCADALCCAADQSES</sequence>
<comment type="caution">
    <text evidence="1">The sequence shown here is derived from an EMBL/GenBank/DDBJ whole genome shotgun (WGS) entry which is preliminary data.</text>
</comment>
<proteinExistence type="predicted"/>